<feature type="region of interest" description="Disordered" evidence="1">
    <location>
        <begin position="1"/>
        <end position="22"/>
    </location>
</feature>
<feature type="compositionally biased region" description="Low complexity" evidence="1">
    <location>
        <begin position="1"/>
        <end position="18"/>
    </location>
</feature>
<gene>
    <name evidence="2" type="ORF">CAUS1442_LOCUS5604</name>
</gene>
<feature type="compositionally biased region" description="Basic and acidic residues" evidence="1">
    <location>
        <begin position="84"/>
        <end position="97"/>
    </location>
</feature>
<evidence type="ECO:0000313" key="2">
    <source>
        <dbReference type="EMBL" id="CAD8333502.1"/>
    </source>
</evidence>
<dbReference type="AlphaFoldDB" id="A0A7R9WUE2"/>
<dbReference type="EMBL" id="HBEF01008940">
    <property type="protein sequence ID" value="CAD8333502.1"/>
    <property type="molecule type" value="Transcribed_RNA"/>
</dbReference>
<feature type="compositionally biased region" description="Basic residues" evidence="1">
    <location>
        <begin position="127"/>
        <end position="140"/>
    </location>
</feature>
<proteinExistence type="predicted"/>
<organism evidence="2">
    <name type="scientific">Craspedostauros australis</name>
    <dbReference type="NCBI Taxonomy" id="1486917"/>
    <lineage>
        <taxon>Eukaryota</taxon>
        <taxon>Sar</taxon>
        <taxon>Stramenopiles</taxon>
        <taxon>Ochrophyta</taxon>
        <taxon>Bacillariophyta</taxon>
        <taxon>Bacillariophyceae</taxon>
        <taxon>Bacillariophycidae</taxon>
        <taxon>Naviculales</taxon>
        <taxon>Naviculaceae</taxon>
        <taxon>Craspedostauros</taxon>
    </lineage>
</organism>
<protein>
    <submittedName>
        <fullName evidence="2">Uncharacterized protein</fullName>
    </submittedName>
</protein>
<name>A0A7R9WUE2_9STRA</name>
<evidence type="ECO:0000256" key="1">
    <source>
        <dbReference type="SAM" id="MobiDB-lite"/>
    </source>
</evidence>
<sequence>MGSSNNNSNSDNNSNSSNTLRERKRRRIRRHLQQCSHQSRDFHKRYADFIRALRYMRFRSEEVAFIQNIIRLRMCRMTNGVHDECQSDATRGRDAVVRGRNHSRNNSASSNRRRTTATARTTTRSQREHRRRRTRTNKDA</sequence>
<accession>A0A7R9WUE2</accession>
<feature type="compositionally biased region" description="Low complexity" evidence="1">
    <location>
        <begin position="104"/>
        <end position="124"/>
    </location>
</feature>
<feature type="region of interest" description="Disordered" evidence="1">
    <location>
        <begin position="84"/>
        <end position="140"/>
    </location>
</feature>
<reference evidence="2" key="1">
    <citation type="submission" date="2021-01" db="EMBL/GenBank/DDBJ databases">
        <authorList>
            <person name="Corre E."/>
            <person name="Pelletier E."/>
            <person name="Niang G."/>
            <person name="Scheremetjew M."/>
            <person name="Finn R."/>
            <person name="Kale V."/>
            <person name="Holt S."/>
            <person name="Cochrane G."/>
            <person name="Meng A."/>
            <person name="Brown T."/>
            <person name="Cohen L."/>
        </authorList>
    </citation>
    <scope>NUCLEOTIDE SEQUENCE</scope>
    <source>
        <strain evidence="2">CCMP3328</strain>
    </source>
</reference>